<evidence type="ECO:0000313" key="1">
    <source>
        <dbReference type="EMBL" id="GBN78153.1"/>
    </source>
</evidence>
<dbReference type="AlphaFoldDB" id="A0A4Y2RR40"/>
<proteinExistence type="predicted"/>
<name>A0A4Y2RR40_ARAVE</name>
<protein>
    <submittedName>
        <fullName evidence="1">Uncharacterized protein</fullName>
    </submittedName>
</protein>
<dbReference type="EMBL" id="BGPR01018064">
    <property type="protein sequence ID" value="GBN78153.1"/>
    <property type="molecule type" value="Genomic_DNA"/>
</dbReference>
<gene>
    <name evidence="1" type="ORF">AVEN_99728_1</name>
</gene>
<reference evidence="1 2" key="1">
    <citation type="journal article" date="2019" name="Sci. Rep.">
        <title>Orb-weaving spider Araneus ventricosus genome elucidates the spidroin gene catalogue.</title>
        <authorList>
            <person name="Kono N."/>
            <person name="Nakamura H."/>
            <person name="Ohtoshi R."/>
            <person name="Moran D.A.P."/>
            <person name="Shinohara A."/>
            <person name="Yoshida Y."/>
            <person name="Fujiwara M."/>
            <person name="Mori M."/>
            <person name="Tomita M."/>
            <person name="Arakawa K."/>
        </authorList>
    </citation>
    <scope>NUCLEOTIDE SEQUENCE [LARGE SCALE GENOMIC DNA]</scope>
</reference>
<organism evidence="1 2">
    <name type="scientific">Araneus ventricosus</name>
    <name type="common">Orbweaver spider</name>
    <name type="synonym">Epeira ventricosa</name>
    <dbReference type="NCBI Taxonomy" id="182803"/>
    <lineage>
        <taxon>Eukaryota</taxon>
        <taxon>Metazoa</taxon>
        <taxon>Ecdysozoa</taxon>
        <taxon>Arthropoda</taxon>
        <taxon>Chelicerata</taxon>
        <taxon>Arachnida</taxon>
        <taxon>Araneae</taxon>
        <taxon>Araneomorphae</taxon>
        <taxon>Entelegynae</taxon>
        <taxon>Araneoidea</taxon>
        <taxon>Araneidae</taxon>
        <taxon>Araneus</taxon>
    </lineage>
</organism>
<accession>A0A4Y2RR40</accession>
<evidence type="ECO:0000313" key="2">
    <source>
        <dbReference type="Proteomes" id="UP000499080"/>
    </source>
</evidence>
<sequence>MTDFTSGAEVYKLFLHLTKPRPNAAEGFPQHGSCASLQIPLLPFSQRGNLPTTRGEGLWDEGLGLWR</sequence>
<dbReference type="Proteomes" id="UP000499080">
    <property type="component" value="Unassembled WGS sequence"/>
</dbReference>
<keyword evidence="2" id="KW-1185">Reference proteome</keyword>
<comment type="caution">
    <text evidence="1">The sequence shown here is derived from an EMBL/GenBank/DDBJ whole genome shotgun (WGS) entry which is preliminary data.</text>
</comment>